<sequence length="342" mass="35838">MISVSACGLLGTSSDEAPPSDGQVEKATIKVAVLPVVDAAPLYLAMAGGYFKDEGLTVELVVAKGGPDAVVKLASGDVDVGISSYPAFLAAEVKRAADLKIVSDAYQACEGHSKVMVKKGSPITKPTDLVGKKVGVSGRGTISDLAASSVLSTYGVVDPNKVVQWVEMPFTDMQGNLQAGNVDAAVFAEPYGTEAGRDKGVVGVFDIASGPTTEIALSGWGATEKFVAAHPKTVAGFQRAMARAVADTQDRRQVEHVFTTKLNMDEVVAPLVKICTYPQSLEPRRIQRVADLMAQFNVIPKRQPYVPGDRLAELDVTPLLLPAPPPASRPTTPASPEPTGGR</sequence>
<evidence type="ECO:0000313" key="7">
    <source>
        <dbReference type="Proteomes" id="UP001597045"/>
    </source>
</evidence>
<dbReference type="InterPro" id="IPR015168">
    <property type="entry name" value="SsuA/THI5"/>
</dbReference>
<organism evidence="6 7">
    <name type="scientific">Kibdelosporangium lantanae</name>
    <dbReference type="NCBI Taxonomy" id="1497396"/>
    <lineage>
        <taxon>Bacteria</taxon>
        <taxon>Bacillati</taxon>
        <taxon>Actinomycetota</taxon>
        <taxon>Actinomycetes</taxon>
        <taxon>Pseudonocardiales</taxon>
        <taxon>Pseudonocardiaceae</taxon>
        <taxon>Kibdelosporangium</taxon>
    </lineage>
</organism>
<dbReference type="PANTHER" id="PTHR30024">
    <property type="entry name" value="ALIPHATIC SULFONATES-BINDING PROTEIN-RELATED"/>
    <property type="match status" value="1"/>
</dbReference>
<keyword evidence="7" id="KW-1185">Reference proteome</keyword>
<protein>
    <submittedName>
        <fullName evidence="6">ABC transporter substrate-binding protein</fullName>
    </submittedName>
</protein>
<name>A0ABW3M2M4_9PSEU</name>
<evidence type="ECO:0000256" key="4">
    <source>
        <dbReference type="SAM" id="MobiDB-lite"/>
    </source>
</evidence>
<evidence type="ECO:0000256" key="3">
    <source>
        <dbReference type="ARBA" id="ARBA00022729"/>
    </source>
</evidence>
<dbReference type="PANTHER" id="PTHR30024:SF47">
    <property type="entry name" value="TAURINE-BINDING PERIPLASMIC PROTEIN"/>
    <property type="match status" value="1"/>
</dbReference>
<reference evidence="7" key="1">
    <citation type="journal article" date="2019" name="Int. J. Syst. Evol. Microbiol.">
        <title>The Global Catalogue of Microorganisms (GCM) 10K type strain sequencing project: providing services to taxonomists for standard genome sequencing and annotation.</title>
        <authorList>
            <consortium name="The Broad Institute Genomics Platform"/>
            <consortium name="The Broad Institute Genome Sequencing Center for Infectious Disease"/>
            <person name="Wu L."/>
            <person name="Ma J."/>
        </authorList>
    </citation>
    <scope>NUCLEOTIDE SEQUENCE [LARGE SCALE GENOMIC DNA]</scope>
    <source>
        <strain evidence="7">JCM 31486</strain>
    </source>
</reference>
<gene>
    <name evidence="6" type="ORF">ACFQ1S_03940</name>
</gene>
<evidence type="ECO:0000259" key="5">
    <source>
        <dbReference type="Pfam" id="PF09084"/>
    </source>
</evidence>
<feature type="compositionally biased region" description="Pro residues" evidence="4">
    <location>
        <begin position="321"/>
        <end position="336"/>
    </location>
</feature>
<feature type="region of interest" description="Disordered" evidence="4">
    <location>
        <begin position="320"/>
        <end position="342"/>
    </location>
</feature>
<dbReference type="EMBL" id="JBHTIS010000129">
    <property type="protein sequence ID" value="MFD1044808.1"/>
    <property type="molecule type" value="Genomic_DNA"/>
</dbReference>
<dbReference type="Gene3D" id="3.40.190.10">
    <property type="entry name" value="Periplasmic binding protein-like II"/>
    <property type="match status" value="2"/>
</dbReference>
<comment type="caution">
    <text evidence="6">The sequence shown here is derived from an EMBL/GenBank/DDBJ whole genome shotgun (WGS) entry which is preliminary data.</text>
</comment>
<proteinExistence type="inferred from homology"/>
<accession>A0ABW3M2M4</accession>
<comment type="subcellular location">
    <subcellularLocation>
        <location evidence="1">Periplasm</location>
    </subcellularLocation>
</comment>
<dbReference type="Pfam" id="PF09084">
    <property type="entry name" value="NMT1"/>
    <property type="match status" value="1"/>
</dbReference>
<evidence type="ECO:0000256" key="1">
    <source>
        <dbReference type="ARBA" id="ARBA00004418"/>
    </source>
</evidence>
<evidence type="ECO:0000313" key="6">
    <source>
        <dbReference type="EMBL" id="MFD1044808.1"/>
    </source>
</evidence>
<feature type="domain" description="SsuA/THI5-like" evidence="5">
    <location>
        <begin position="39"/>
        <end position="248"/>
    </location>
</feature>
<comment type="similarity">
    <text evidence="2">Belongs to the bacterial solute-binding protein SsuA/TauA family.</text>
</comment>
<dbReference type="Proteomes" id="UP001597045">
    <property type="component" value="Unassembled WGS sequence"/>
</dbReference>
<dbReference type="SUPFAM" id="SSF53850">
    <property type="entry name" value="Periplasmic binding protein-like II"/>
    <property type="match status" value="1"/>
</dbReference>
<evidence type="ECO:0000256" key="2">
    <source>
        <dbReference type="ARBA" id="ARBA00010742"/>
    </source>
</evidence>
<keyword evidence="3" id="KW-0732">Signal</keyword>